<protein>
    <submittedName>
        <fullName evidence="1">Uncharacterized protein</fullName>
    </submittedName>
</protein>
<proteinExistence type="predicted"/>
<keyword evidence="2" id="KW-1185">Reference proteome</keyword>
<reference evidence="1" key="2">
    <citation type="submission" date="2018-09" db="EMBL/GenBank/DDBJ databases">
        <title>Giant CbK-like Caulobacter bacteriophages have genetically divergent genomes.</title>
        <authorList>
            <person name="Wilson K."/>
            <person name="Ely B."/>
        </authorList>
    </citation>
    <scope>NUCLEOTIDE SEQUENCE [LARGE SCALE GENOMIC DNA]</scope>
</reference>
<organism evidence="1 2">
    <name type="scientific">Caulobacter phage CcrPW</name>
    <dbReference type="NCBI Taxonomy" id="2283271"/>
    <lineage>
        <taxon>Viruses</taxon>
        <taxon>Duplodnaviria</taxon>
        <taxon>Heunggongvirae</taxon>
        <taxon>Uroviricota</taxon>
        <taxon>Caudoviricetes</taxon>
        <taxon>Jeanschmidtviridae</taxon>
        <taxon>Colossusvirus</taxon>
        <taxon>Colossusvirus PW</taxon>
    </lineage>
</organism>
<evidence type="ECO:0000313" key="2">
    <source>
        <dbReference type="Proteomes" id="UP000259026"/>
    </source>
</evidence>
<dbReference type="Proteomes" id="UP000259026">
    <property type="component" value="Segment"/>
</dbReference>
<name>A0A385EDM3_9CAUD</name>
<sequence>MTVAIVSYSSRPMPASLEIVDWSTVELEDRFRSSVRIARLADPGLKTGILHTKFTHVLAHYDTFEQAYEHRKKAFEVWDRETEKVNKVDAVRRDLEKALASAIQVCEEAEQARRDAFKAHFELVVVP</sequence>
<reference evidence="1" key="1">
    <citation type="submission" date="2018-07" db="EMBL/GenBank/DDBJ databases">
        <authorList>
            <person name="Quirk P.G."/>
            <person name="Krulwich T.A."/>
        </authorList>
    </citation>
    <scope>NUCLEOTIDE SEQUENCE</scope>
</reference>
<dbReference type="EMBL" id="MH588545">
    <property type="protein sequence ID" value="AXQ68917.1"/>
    <property type="molecule type" value="Genomic_DNA"/>
</dbReference>
<gene>
    <name evidence="1" type="ORF">CcrPW_gp378c</name>
</gene>
<accession>A0A385EDM3</accession>
<evidence type="ECO:0000313" key="1">
    <source>
        <dbReference type="EMBL" id="AXQ68917.1"/>
    </source>
</evidence>